<evidence type="ECO:0000256" key="2">
    <source>
        <dbReference type="ARBA" id="ARBA00022980"/>
    </source>
</evidence>
<dbReference type="GO" id="GO:0022625">
    <property type="term" value="C:cytosolic large ribosomal subunit"/>
    <property type="evidence" value="ECO:0007669"/>
    <property type="project" value="TreeGrafter"/>
</dbReference>
<gene>
    <name evidence="9" type="ORF">OOW_P131scaffold01188g8</name>
</gene>
<dbReference type="Pfam" id="PF00617">
    <property type="entry name" value="RasGEF"/>
    <property type="match status" value="1"/>
</dbReference>
<dbReference type="GO" id="GO:0003723">
    <property type="term" value="F:RNA binding"/>
    <property type="evidence" value="ECO:0007669"/>
    <property type="project" value="TreeGrafter"/>
</dbReference>
<dbReference type="Gene3D" id="3.40.1120.10">
    <property type="entry name" value="Ribosomal protein l15e"/>
    <property type="match status" value="1"/>
</dbReference>
<feature type="region of interest" description="Disordered" evidence="6">
    <location>
        <begin position="1176"/>
        <end position="1207"/>
    </location>
</feature>
<reference evidence="9" key="1">
    <citation type="journal article" date="2012" name="PLoS Genet.">
        <title>Comparative analysis of the genomes of two field isolates of the rice blast fungus Magnaporthe oryzae.</title>
        <authorList>
            <person name="Xue M."/>
            <person name="Yang J."/>
            <person name="Li Z."/>
            <person name="Hu S."/>
            <person name="Yao N."/>
            <person name="Dean R.A."/>
            <person name="Zhao W."/>
            <person name="Shen M."/>
            <person name="Zhang H."/>
            <person name="Li C."/>
            <person name="Liu L."/>
            <person name="Cao L."/>
            <person name="Xu X."/>
            <person name="Xing Y."/>
            <person name="Hsiang T."/>
            <person name="Zhang Z."/>
            <person name="Xu J.R."/>
            <person name="Peng Y.L."/>
        </authorList>
    </citation>
    <scope>NUCLEOTIDE SEQUENCE [LARGE SCALE GENOMIC DNA]</scope>
    <source>
        <strain evidence="9">P131</strain>
    </source>
</reference>
<feature type="compositionally biased region" description="Pro residues" evidence="6">
    <location>
        <begin position="156"/>
        <end position="167"/>
    </location>
</feature>
<feature type="compositionally biased region" description="Polar residues" evidence="6">
    <location>
        <begin position="16"/>
        <end position="25"/>
    </location>
</feature>
<feature type="compositionally biased region" description="Basic and acidic residues" evidence="6">
    <location>
        <begin position="111"/>
        <end position="129"/>
    </location>
</feature>
<feature type="compositionally biased region" description="Basic and acidic residues" evidence="6">
    <location>
        <begin position="615"/>
        <end position="640"/>
    </location>
</feature>
<dbReference type="PROSITE" id="PS50009">
    <property type="entry name" value="RASGEF_CAT"/>
    <property type="match status" value="1"/>
</dbReference>
<protein>
    <recommendedName>
        <fullName evidence="5">Ribosomal protein L15</fullName>
    </recommendedName>
</protein>
<dbReference type="GO" id="GO:0003735">
    <property type="term" value="F:structural constituent of ribosome"/>
    <property type="evidence" value="ECO:0007669"/>
    <property type="project" value="InterPro"/>
</dbReference>
<dbReference type="SUPFAM" id="SSF54189">
    <property type="entry name" value="Ribosomal proteins S24e, L23 and L15e"/>
    <property type="match status" value="1"/>
</dbReference>
<feature type="region of interest" description="Disordered" evidence="6">
    <location>
        <begin position="960"/>
        <end position="985"/>
    </location>
</feature>
<dbReference type="GO" id="GO:0007264">
    <property type="term" value="P:small GTPase-mediated signal transduction"/>
    <property type="evidence" value="ECO:0007669"/>
    <property type="project" value="InterPro"/>
</dbReference>
<dbReference type="FunFam" id="3.40.1120.10:FF:000001">
    <property type="entry name" value="Ribosomal protein L15"/>
    <property type="match status" value="1"/>
</dbReference>
<feature type="domain" description="N-terminal Ras-GEF" evidence="8">
    <location>
        <begin position="479"/>
        <end position="605"/>
    </location>
</feature>
<evidence type="ECO:0000256" key="3">
    <source>
        <dbReference type="ARBA" id="ARBA00023274"/>
    </source>
</evidence>
<organism>
    <name type="scientific">Pyricularia oryzae (strain P131)</name>
    <name type="common">Rice blast fungus</name>
    <name type="synonym">Magnaporthe oryzae</name>
    <dbReference type="NCBI Taxonomy" id="1143193"/>
    <lineage>
        <taxon>Eukaryota</taxon>
        <taxon>Fungi</taxon>
        <taxon>Dikarya</taxon>
        <taxon>Ascomycota</taxon>
        <taxon>Pezizomycotina</taxon>
        <taxon>Sordariomycetes</taxon>
        <taxon>Sordariomycetidae</taxon>
        <taxon>Magnaporthales</taxon>
        <taxon>Pyriculariaceae</taxon>
        <taxon>Pyricularia</taxon>
    </lineage>
</organism>
<dbReference type="InterPro" id="IPR000439">
    <property type="entry name" value="Ribosomal_eL15"/>
</dbReference>
<feature type="region of interest" description="Disordered" evidence="6">
    <location>
        <begin position="342"/>
        <end position="424"/>
    </location>
</feature>
<evidence type="ECO:0000313" key="9">
    <source>
        <dbReference type="EMBL" id="ELQ61397.1"/>
    </source>
</evidence>
<dbReference type="PANTHER" id="PTHR11847">
    <property type="entry name" value="RIBOSOMAL PROTEIN L15"/>
    <property type="match status" value="1"/>
</dbReference>
<keyword evidence="2 5" id="KW-0689">Ribosomal protein</keyword>
<dbReference type="SUPFAM" id="SSF52540">
    <property type="entry name" value="P-loop containing nucleoside triphosphate hydrolases"/>
    <property type="match status" value="1"/>
</dbReference>
<dbReference type="Gene3D" id="3.40.50.300">
    <property type="entry name" value="P-loop containing nucleotide triphosphate hydrolases"/>
    <property type="match status" value="1"/>
</dbReference>
<evidence type="ECO:0000259" key="7">
    <source>
        <dbReference type="PROSITE" id="PS50009"/>
    </source>
</evidence>
<dbReference type="InterPro" id="IPR001895">
    <property type="entry name" value="RASGEF_cat_dom"/>
</dbReference>
<dbReference type="Pfam" id="PF00618">
    <property type="entry name" value="RasGEF_N"/>
    <property type="match status" value="1"/>
</dbReference>
<dbReference type="GO" id="GO:0005085">
    <property type="term" value="F:guanyl-nucleotide exchange factor activity"/>
    <property type="evidence" value="ECO:0007669"/>
    <property type="project" value="UniProtKB-KW"/>
</dbReference>
<dbReference type="SMART" id="SM01384">
    <property type="entry name" value="Ribosomal_L15e"/>
    <property type="match status" value="1"/>
</dbReference>
<dbReference type="InterPro" id="IPR023578">
    <property type="entry name" value="Ras_GEF_dom_sf"/>
</dbReference>
<dbReference type="InterPro" id="IPR000651">
    <property type="entry name" value="Ras-like_Gua-exchang_fac_N"/>
</dbReference>
<feature type="compositionally biased region" description="Pro residues" evidence="6">
    <location>
        <begin position="64"/>
        <end position="77"/>
    </location>
</feature>
<dbReference type="InterPro" id="IPR020925">
    <property type="entry name" value="Ribosomal_eL15_CS"/>
</dbReference>
<evidence type="ECO:0000256" key="1">
    <source>
        <dbReference type="ARBA" id="ARBA00006857"/>
    </source>
</evidence>
<dbReference type="PROSITE" id="PS01194">
    <property type="entry name" value="RIBOSOMAL_L15E"/>
    <property type="match status" value="1"/>
</dbReference>
<evidence type="ECO:0000256" key="4">
    <source>
        <dbReference type="PROSITE-ProRule" id="PRU00168"/>
    </source>
</evidence>
<feature type="compositionally biased region" description="Basic residues" evidence="6">
    <location>
        <begin position="1"/>
        <end position="12"/>
    </location>
</feature>
<dbReference type="CDD" id="cd00882">
    <property type="entry name" value="Ras_like_GTPase"/>
    <property type="match status" value="1"/>
</dbReference>
<dbReference type="InterPro" id="IPR036964">
    <property type="entry name" value="RASGEF_cat_dom_sf"/>
</dbReference>
<evidence type="ECO:0000259" key="8">
    <source>
        <dbReference type="PROSITE" id="PS50212"/>
    </source>
</evidence>
<feature type="region of interest" description="Disordered" evidence="6">
    <location>
        <begin position="611"/>
        <end position="680"/>
    </location>
</feature>
<feature type="compositionally biased region" description="Low complexity" evidence="6">
    <location>
        <begin position="33"/>
        <end position="63"/>
    </location>
</feature>
<evidence type="ECO:0000256" key="6">
    <source>
        <dbReference type="SAM" id="MobiDB-lite"/>
    </source>
</evidence>
<accession>L7IZM5</accession>
<name>L7IZM5_PYRO1</name>
<feature type="compositionally biased region" description="Polar residues" evidence="6">
    <location>
        <begin position="658"/>
        <end position="667"/>
    </location>
</feature>
<dbReference type="NCBIfam" id="NF003269">
    <property type="entry name" value="PRK04243.1"/>
    <property type="match status" value="1"/>
</dbReference>
<dbReference type="SMART" id="SM00147">
    <property type="entry name" value="RasGEF"/>
    <property type="match status" value="1"/>
</dbReference>
<dbReference type="InterPro" id="IPR012678">
    <property type="entry name" value="Ribosomal_uL23/eL15/eS24_sf"/>
</dbReference>
<sequence length="1464" mass="164126">MSSKSRGHRAHHSVTEDQSTASQSSRSKHSRKPSATSSSKPRAKSTSSPLPPASSSRSNLPHSSRPPLPEPRRPPPSLSDRSFLDIGEPPSGSRRRNSAAPIAAEQSYARHRPEANTDERSPADSDSHGHQHSSPPSWPPPRKDSLTPLNSEPAPKSAPLPTTPEPQPNMDTLNIAVLGADGVGKSTFIQRALRAPRPPGNNITTVRLDLDGSALRATFLEVDTEFLEVEEKQPIHWPKQINGHMVPRIDGVLVLYDVTNKESLRELPPIMNALAIAKIPTIIVATKCDSPENLRQVNPDAVSGYFPAAVATFKTSSSVPSSTRDSLQCIIRAALVSKRGAENNKNEAAISRRRAASSAAHLDAPDLNGRPLSQQGKHGRASSDLSLLRGTPPPGSDGGYSYRGTQSRSRIDHSSYGSDAAADDGSVTVSGMLRTHGGVRLDGGGPDTFLDVDESDVESYRHSDDIPILQRGDENFAEKPAKMVGVEFDELVDRLLAPRMTRADNNFADIFLCLYRKFASPGQLLSAILARLEPVMKDKSIPDLTMIQTELRIIEVIAKWVSLYPGDFARSATRRQLENLVRQLAKDPILTPSAQQIRVYLERYIMEDDDTGWAKSDEPDRDSYHGQDPRFTSRDGHRGDGVLNDSMTSLHLEDSRESSSTYGQAQRASADDSGPPRRPVAQFQFHSLDDYEREAATMMPTATLPLNKIRYHIFLDKDTDDIADEITRIDWIMFSSIRIRDLVRHVSLSTEQKEKCRSLKNVNRMISHFNHVARWVSNMILIRDKAKHRAPCLEKFMLIALRLRVLNNYNGLAAVLAGINGTSIHRLAQTKSLVSVEVQRRFARLGLLMGTQKSHFAYRLAWENSPLPRIPFMPLHRRDLVSAEEGSRTFVGPQGDRINWKKFEVLSEVLLPLMKSQGTPYPNLRKDDGSRELILDCKMPIDEEEWSDCLAERPHVAPQAAVSSEEGDFEQSAKGRHPMQKRKMGMERSDDNMAADFGGSEIDNTQTSDGGRLLFSQGHYNFTAHSHSKASKQPKDTEDTLRQIQTSNAGTKEKVELFRAGRALFIACGCAITSTEKYAGHLKDTQRPHLEDATLEQWQQDIASLERIVDFGHQYGKHLSECAITGTRPYTPGSNEVDEDGMFTIEIFERSTSAVAKDKSWGSCARKHVKGLKMLAPTAEEGRSHSPPLGRIPKYGPKGPSQAPFESTKSVIVRNGQDYEWRPWSAFSPNTHIQHQNQKPKSTKWTTFGLDQTAFDLETDKMGALKYVEELQKKKQSDILRFLLRVRCWELRQLNVIHRASRPSRPDKARRLGYKAKQGYVIYRVRVRRGGRKRPVPKGATYGKPTNQGVNQLKYQRSLKATAEERVGRRCANLRVLNSYWINQDSTYKYYEVILVDPQHKAIRIDPRINWIVNPVHKHRESRGLTATGKKSRGLNKGHRYNKTTAGRRKTWKRHNTLSLWRYR</sequence>
<dbReference type="GO" id="GO:0002181">
    <property type="term" value="P:cytoplasmic translation"/>
    <property type="evidence" value="ECO:0007669"/>
    <property type="project" value="TreeGrafter"/>
</dbReference>
<feature type="domain" description="Ras-GEF" evidence="7">
    <location>
        <begin position="718"/>
        <end position="955"/>
    </location>
</feature>
<feature type="compositionally biased region" description="Basic residues" evidence="6">
    <location>
        <begin position="1430"/>
        <end position="1449"/>
    </location>
</feature>
<dbReference type="EMBL" id="JH795633">
    <property type="protein sequence ID" value="ELQ61397.1"/>
    <property type="molecule type" value="Genomic_DNA"/>
</dbReference>
<dbReference type="Gene3D" id="1.10.840.10">
    <property type="entry name" value="Ras guanine-nucleotide exchange factors catalytic domain"/>
    <property type="match status" value="1"/>
</dbReference>
<proteinExistence type="inferred from homology"/>
<feature type="region of interest" description="Disordered" evidence="6">
    <location>
        <begin position="1424"/>
        <end position="1449"/>
    </location>
</feature>
<keyword evidence="4" id="KW-0344">Guanine-nucleotide releasing factor</keyword>
<comment type="similarity">
    <text evidence="1 5">Belongs to the eukaryotic ribosomal protein eL15 family.</text>
</comment>
<dbReference type="PANTHER" id="PTHR11847:SF4">
    <property type="entry name" value="LARGE RIBOSOMAL SUBUNIT PROTEIN EL15"/>
    <property type="match status" value="1"/>
</dbReference>
<keyword evidence="3 5" id="KW-0687">Ribonucleoprotein</keyword>
<feature type="compositionally biased region" description="Basic residues" evidence="6">
    <location>
        <begin position="974"/>
        <end position="983"/>
    </location>
</feature>
<dbReference type="InterPro" id="IPR024794">
    <property type="entry name" value="Rbsml_eL15_core_dom_sf"/>
</dbReference>
<evidence type="ECO:0000256" key="5">
    <source>
        <dbReference type="RuleBase" id="RU000663"/>
    </source>
</evidence>
<dbReference type="InterPro" id="IPR027417">
    <property type="entry name" value="P-loop_NTPase"/>
</dbReference>
<feature type="region of interest" description="Disordered" evidence="6">
    <location>
        <begin position="1"/>
        <end position="171"/>
    </location>
</feature>
<dbReference type="Pfam" id="PF00827">
    <property type="entry name" value="Ribosomal_L15e"/>
    <property type="match status" value="1"/>
</dbReference>
<dbReference type="CDD" id="cd06224">
    <property type="entry name" value="REM"/>
    <property type="match status" value="1"/>
</dbReference>
<dbReference type="SUPFAM" id="SSF48366">
    <property type="entry name" value="Ras GEF"/>
    <property type="match status" value="1"/>
</dbReference>
<dbReference type="Gene3D" id="1.20.870.10">
    <property type="entry name" value="Son of sevenless (SoS) protein Chain: S domain 1"/>
    <property type="match status" value="1"/>
</dbReference>
<dbReference type="PROSITE" id="PS50212">
    <property type="entry name" value="RASGEF_NTER"/>
    <property type="match status" value="1"/>
</dbReference>